<evidence type="ECO:0000313" key="2">
    <source>
        <dbReference type="EMBL" id="EQC28859.1"/>
    </source>
</evidence>
<evidence type="ECO:0000256" key="1">
    <source>
        <dbReference type="SAM" id="Phobius"/>
    </source>
</evidence>
<sequence>MQAIATLEIAIDELIVIWFDDFNDDGPAPHDAVLDVAIYCIALLPVNTAAVLVALEALRTQAPVMLWTPFTIALPDNPCVHTVLDFAITCITALNAETNALLMQVLQLRYALPDHACCGIVNV</sequence>
<dbReference type="EMBL" id="JH767190">
    <property type="protein sequence ID" value="EQC28859.1"/>
    <property type="molecule type" value="Genomic_DNA"/>
</dbReference>
<keyword evidence="1" id="KW-0472">Membrane</keyword>
<dbReference type="VEuPathDB" id="FungiDB:SDRG_13371"/>
<keyword evidence="1" id="KW-0812">Transmembrane</keyword>
<organism evidence="2 3">
    <name type="scientific">Saprolegnia diclina (strain VS20)</name>
    <dbReference type="NCBI Taxonomy" id="1156394"/>
    <lineage>
        <taxon>Eukaryota</taxon>
        <taxon>Sar</taxon>
        <taxon>Stramenopiles</taxon>
        <taxon>Oomycota</taxon>
        <taxon>Saprolegniomycetes</taxon>
        <taxon>Saprolegniales</taxon>
        <taxon>Saprolegniaceae</taxon>
        <taxon>Saprolegnia</taxon>
    </lineage>
</organism>
<dbReference type="InParanoid" id="T0PTN0"/>
<accession>T0PTN0</accession>
<dbReference type="AlphaFoldDB" id="T0PTN0"/>
<dbReference type="Proteomes" id="UP000030762">
    <property type="component" value="Unassembled WGS sequence"/>
</dbReference>
<proteinExistence type="predicted"/>
<keyword evidence="1" id="KW-1133">Transmembrane helix</keyword>
<feature type="transmembrane region" description="Helical" evidence="1">
    <location>
        <begin position="36"/>
        <end position="55"/>
    </location>
</feature>
<name>T0PTN0_SAPDV</name>
<dbReference type="GeneID" id="19954098"/>
<reference evidence="2 3" key="1">
    <citation type="submission" date="2012-04" db="EMBL/GenBank/DDBJ databases">
        <title>The Genome Sequence of Saprolegnia declina VS20.</title>
        <authorList>
            <consortium name="The Broad Institute Genome Sequencing Platform"/>
            <person name="Russ C."/>
            <person name="Nusbaum C."/>
            <person name="Tyler B."/>
            <person name="van West P."/>
            <person name="Dieguez-Uribeondo J."/>
            <person name="de Bruijn I."/>
            <person name="Tripathy S."/>
            <person name="Jiang R."/>
            <person name="Young S.K."/>
            <person name="Zeng Q."/>
            <person name="Gargeya S."/>
            <person name="Fitzgerald M."/>
            <person name="Haas B."/>
            <person name="Abouelleil A."/>
            <person name="Alvarado L."/>
            <person name="Arachchi H.M."/>
            <person name="Berlin A."/>
            <person name="Chapman S.B."/>
            <person name="Goldberg J."/>
            <person name="Griggs A."/>
            <person name="Gujja S."/>
            <person name="Hansen M."/>
            <person name="Howarth C."/>
            <person name="Imamovic A."/>
            <person name="Larimer J."/>
            <person name="McCowen C."/>
            <person name="Montmayeur A."/>
            <person name="Murphy C."/>
            <person name="Neiman D."/>
            <person name="Pearson M."/>
            <person name="Priest M."/>
            <person name="Roberts A."/>
            <person name="Saif S."/>
            <person name="Shea T."/>
            <person name="Sisk P."/>
            <person name="Sykes S."/>
            <person name="Wortman J."/>
            <person name="Nusbaum C."/>
            <person name="Birren B."/>
        </authorList>
    </citation>
    <scope>NUCLEOTIDE SEQUENCE [LARGE SCALE GENOMIC DNA]</scope>
    <source>
        <strain evidence="2 3">VS20</strain>
    </source>
</reference>
<gene>
    <name evidence="2" type="ORF">SDRG_13371</name>
</gene>
<protein>
    <submittedName>
        <fullName evidence="2">Uncharacterized protein</fullName>
    </submittedName>
</protein>
<evidence type="ECO:0000313" key="3">
    <source>
        <dbReference type="Proteomes" id="UP000030762"/>
    </source>
</evidence>
<keyword evidence="3" id="KW-1185">Reference proteome</keyword>
<dbReference type="OMA" id="TAEELIW"/>
<dbReference type="RefSeq" id="XP_008617676.1">
    <property type="nucleotide sequence ID" value="XM_008619454.1"/>
</dbReference>